<gene>
    <name evidence="1" type="ORF">VVD49_06005</name>
</gene>
<comment type="caution">
    <text evidence="1">The sequence shown here is derived from an EMBL/GenBank/DDBJ whole genome shotgun (WGS) entry which is preliminary data.</text>
</comment>
<accession>A0ABU6K1H7</accession>
<dbReference type="InterPro" id="IPR053852">
    <property type="entry name" value="DUF6910"/>
</dbReference>
<evidence type="ECO:0000313" key="2">
    <source>
        <dbReference type="Proteomes" id="UP001331561"/>
    </source>
</evidence>
<keyword evidence="2" id="KW-1185">Reference proteome</keyword>
<reference evidence="1 2" key="1">
    <citation type="submission" date="2024-01" db="EMBL/GenBank/DDBJ databases">
        <title>Uliginosibacterium soil sp. nov.</title>
        <authorList>
            <person name="Lv Y."/>
        </authorList>
    </citation>
    <scope>NUCLEOTIDE SEQUENCE [LARGE SCALE GENOMIC DNA]</scope>
    <source>
        <strain evidence="1 2">H3</strain>
    </source>
</reference>
<name>A0ABU6K1H7_9RHOO</name>
<evidence type="ECO:0008006" key="3">
    <source>
        <dbReference type="Google" id="ProtNLM"/>
    </source>
</evidence>
<sequence length="337" mass="35775">MHHETPLTPAFPLQALAVEHLRLLQVDAASHPRGVAHLSAASGMVWRDGQVIVVADDEHHIGIFDVAGTAPGRLLRMLEDDLPPDVSARKRLKPDTESLLTLPPSAAWPAGALLALGSGSRPNRQTGWLIPVEVLGQDTGRASGIMHIDLAPLYEPLREHYSDLNIEGAFVCGDELLLLQRGSTNVQSPNASIAFALQDVMRWLAAGGAGEAAPACLRMRRHDLGRIGEVPLCFTDGTALMDGSWLFSAVAENTDNSYADGVCTGAIIGVVNTDGRVSDAWSLPPALKVEAVAAQENGNTLTVLMATDADDPAQAAHLLRAVLVRQRTDLPSPKSAC</sequence>
<dbReference type="EMBL" id="JAYXHS010000001">
    <property type="protein sequence ID" value="MEC5385267.1"/>
    <property type="molecule type" value="Genomic_DNA"/>
</dbReference>
<protein>
    <recommendedName>
        <fullName evidence="3">DUF3616 domain-containing protein</fullName>
    </recommendedName>
</protein>
<evidence type="ECO:0000313" key="1">
    <source>
        <dbReference type="EMBL" id="MEC5385267.1"/>
    </source>
</evidence>
<dbReference type="Proteomes" id="UP001331561">
    <property type="component" value="Unassembled WGS sequence"/>
</dbReference>
<proteinExistence type="predicted"/>
<dbReference type="RefSeq" id="WP_327598226.1">
    <property type="nucleotide sequence ID" value="NZ_JAYXHS010000001.1"/>
</dbReference>
<organism evidence="1 2">
    <name type="scientific">Uliginosibacterium silvisoli</name>
    <dbReference type="NCBI Taxonomy" id="3114758"/>
    <lineage>
        <taxon>Bacteria</taxon>
        <taxon>Pseudomonadati</taxon>
        <taxon>Pseudomonadota</taxon>
        <taxon>Betaproteobacteria</taxon>
        <taxon>Rhodocyclales</taxon>
        <taxon>Zoogloeaceae</taxon>
        <taxon>Uliginosibacterium</taxon>
    </lineage>
</organism>
<dbReference type="Pfam" id="PF21851">
    <property type="entry name" value="DUF6910"/>
    <property type="match status" value="1"/>
</dbReference>